<protein>
    <submittedName>
        <fullName evidence="1">Uncharacterized protein</fullName>
    </submittedName>
</protein>
<feature type="non-terminal residue" evidence="1">
    <location>
        <position position="1"/>
    </location>
</feature>
<gene>
    <name evidence="1" type="ORF">S01H1_80620</name>
</gene>
<accession>X0YKB3</accession>
<dbReference type="AlphaFoldDB" id="X0YKB3"/>
<organism evidence="1">
    <name type="scientific">marine sediment metagenome</name>
    <dbReference type="NCBI Taxonomy" id="412755"/>
    <lineage>
        <taxon>unclassified sequences</taxon>
        <taxon>metagenomes</taxon>
        <taxon>ecological metagenomes</taxon>
    </lineage>
</organism>
<evidence type="ECO:0000313" key="1">
    <source>
        <dbReference type="EMBL" id="GAG48983.1"/>
    </source>
</evidence>
<dbReference type="EMBL" id="BARS01054463">
    <property type="protein sequence ID" value="GAG48983.1"/>
    <property type="molecule type" value="Genomic_DNA"/>
</dbReference>
<name>X0YKB3_9ZZZZ</name>
<sequence length="170" mass="18629">GRASILRESLRQAKVAPATAGLRDTIDPGAFLRSMGLRGTEKTRLMNTDRFDALFSGSDQYKQLQDFMDGTRRLADSSYANRSGTNIREETGRWIEHATNLFQATLTGLRKAAGTGATMVGLKGMAGRMNPSSPSYLSGAPRYEFNPAARQRITTLPPIPAMIATEEMRQ</sequence>
<reference evidence="1" key="1">
    <citation type="journal article" date="2014" name="Front. Microbiol.">
        <title>High frequency of phylogenetically diverse reductive dehalogenase-homologous genes in deep subseafloor sedimentary metagenomes.</title>
        <authorList>
            <person name="Kawai M."/>
            <person name="Futagami T."/>
            <person name="Toyoda A."/>
            <person name="Takaki Y."/>
            <person name="Nishi S."/>
            <person name="Hori S."/>
            <person name="Arai W."/>
            <person name="Tsubouchi T."/>
            <person name="Morono Y."/>
            <person name="Uchiyama I."/>
            <person name="Ito T."/>
            <person name="Fujiyama A."/>
            <person name="Inagaki F."/>
            <person name="Takami H."/>
        </authorList>
    </citation>
    <scope>NUCLEOTIDE SEQUENCE</scope>
    <source>
        <strain evidence="1">Expedition CK06-06</strain>
    </source>
</reference>
<proteinExistence type="predicted"/>
<comment type="caution">
    <text evidence="1">The sequence shown here is derived from an EMBL/GenBank/DDBJ whole genome shotgun (WGS) entry which is preliminary data.</text>
</comment>